<proteinExistence type="predicted"/>
<dbReference type="EMBL" id="MQWD01000001">
    <property type="protein sequence ID" value="PAP75701.1"/>
    <property type="molecule type" value="Genomic_DNA"/>
</dbReference>
<dbReference type="PROSITE" id="PS51257">
    <property type="entry name" value="PROKAR_LIPOPROTEIN"/>
    <property type="match status" value="1"/>
</dbReference>
<evidence type="ECO:0000313" key="1">
    <source>
        <dbReference type="EMBL" id="PAP75701.1"/>
    </source>
</evidence>
<keyword evidence="2" id="KW-1185">Reference proteome</keyword>
<evidence type="ECO:0000313" key="2">
    <source>
        <dbReference type="Proteomes" id="UP000216339"/>
    </source>
</evidence>
<dbReference type="GO" id="GO:0030288">
    <property type="term" value="C:outer membrane-bounded periplasmic space"/>
    <property type="evidence" value="ECO:0007669"/>
    <property type="project" value="InterPro"/>
</dbReference>
<dbReference type="Pfam" id="PF03783">
    <property type="entry name" value="CsgG"/>
    <property type="match status" value="1"/>
</dbReference>
<protein>
    <recommendedName>
        <fullName evidence="3">FlgO domain-containing protein</fullName>
    </recommendedName>
</protein>
<comment type="caution">
    <text evidence="1">The sequence shown here is derived from an EMBL/GenBank/DDBJ whole genome shotgun (WGS) entry which is preliminary data.</text>
</comment>
<dbReference type="AlphaFoldDB" id="A0A271IWU1"/>
<dbReference type="OrthoDB" id="9786280at2"/>
<dbReference type="Gene3D" id="3.40.50.10610">
    <property type="entry name" value="ABC-type transport auxiliary lipoprotein component"/>
    <property type="match status" value="1"/>
</dbReference>
<sequence>MSSRHLLVLLAVLAVVTGCGSVDGARALLAGPEPAPAVLPDSLDATLAVLAFSNDTGDPRYDPLGRGLASMMTSDLAAVSTIRLVERDRIQALVDELDFQQTAYVDPETALQVGLFVGADHVVVGSLTAVRPEIRLDTRVVRVETSEIVQTASVTGREDALFELQQALAASLIDGIDVVMSDEARAALAAQQEANRLDDVETALAFSQALSLYDRGEFTLAATQLFEVQQRAPSSQLVSVALGLAREAGQRALTREAGRQVRGRLDGWLRGRLDRSAEADTTGGR</sequence>
<reference evidence="1 2" key="1">
    <citation type="submission" date="2016-11" db="EMBL/GenBank/DDBJ databases">
        <title>Study of marine rhodopsin-containing bacteria.</title>
        <authorList>
            <person name="Yoshizawa S."/>
            <person name="Kumagai Y."/>
            <person name="Kogure K."/>
        </authorList>
    </citation>
    <scope>NUCLEOTIDE SEQUENCE [LARGE SCALE GENOMIC DNA]</scope>
    <source>
        <strain evidence="1 2">SAORIC-28</strain>
    </source>
</reference>
<dbReference type="InterPro" id="IPR005534">
    <property type="entry name" value="Curli_assmbl/transp-comp_CsgG"/>
</dbReference>
<gene>
    <name evidence="1" type="ORF">BSZ37_04240</name>
</gene>
<name>A0A271IWU1_9BACT</name>
<dbReference type="Proteomes" id="UP000216339">
    <property type="component" value="Unassembled WGS sequence"/>
</dbReference>
<dbReference type="RefSeq" id="WP_095509344.1">
    <property type="nucleotide sequence ID" value="NZ_MQWD01000001.1"/>
</dbReference>
<accession>A0A271IWU1</accession>
<evidence type="ECO:0008006" key="3">
    <source>
        <dbReference type="Google" id="ProtNLM"/>
    </source>
</evidence>
<organism evidence="1 2">
    <name type="scientific">Rubrivirga marina</name>
    <dbReference type="NCBI Taxonomy" id="1196024"/>
    <lineage>
        <taxon>Bacteria</taxon>
        <taxon>Pseudomonadati</taxon>
        <taxon>Rhodothermota</taxon>
        <taxon>Rhodothermia</taxon>
        <taxon>Rhodothermales</taxon>
        <taxon>Rubricoccaceae</taxon>
        <taxon>Rubrivirga</taxon>
    </lineage>
</organism>